<feature type="domain" description="DUF4764" evidence="2">
    <location>
        <begin position="6"/>
        <end position="166"/>
    </location>
</feature>
<dbReference type="Pfam" id="PF15961">
    <property type="entry name" value="DUF4764"/>
    <property type="match status" value="1"/>
</dbReference>
<evidence type="ECO:0000313" key="3">
    <source>
        <dbReference type="EMBL" id="KFQ82296.1"/>
    </source>
</evidence>
<name>A0A091TVQ3_PHALP</name>
<dbReference type="AlphaFoldDB" id="A0A091TVQ3"/>
<reference evidence="3 4" key="1">
    <citation type="submission" date="2014-04" db="EMBL/GenBank/DDBJ databases">
        <title>Genome evolution of avian class.</title>
        <authorList>
            <person name="Zhang G."/>
            <person name="Li C."/>
        </authorList>
    </citation>
    <scope>NUCLEOTIDE SEQUENCE [LARGE SCALE GENOMIC DNA]</scope>
    <source>
        <strain evidence="3">BGI_N335</strain>
    </source>
</reference>
<feature type="region of interest" description="Disordered" evidence="1">
    <location>
        <begin position="94"/>
        <end position="115"/>
    </location>
</feature>
<organism evidence="3 4">
    <name type="scientific">Phaethon lepturus</name>
    <name type="common">White-tailed tropicbird</name>
    <dbReference type="NCBI Taxonomy" id="97097"/>
    <lineage>
        <taxon>Eukaryota</taxon>
        <taxon>Metazoa</taxon>
        <taxon>Chordata</taxon>
        <taxon>Craniata</taxon>
        <taxon>Vertebrata</taxon>
        <taxon>Euteleostomi</taxon>
        <taxon>Archelosauria</taxon>
        <taxon>Archosauria</taxon>
        <taxon>Dinosauria</taxon>
        <taxon>Saurischia</taxon>
        <taxon>Theropoda</taxon>
        <taxon>Coelurosauria</taxon>
        <taxon>Aves</taxon>
        <taxon>Neognathae</taxon>
        <taxon>Neoaves</taxon>
        <taxon>Phaethontimorphae</taxon>
        <taxon>Phaethontiformes</taxon>
        <taxon>Phaethontidae</taxon>
        <taxon>Phaethon</taxon>
    </lineage>
</organism>
<dbReference type="InterPro" id="IPR031885">
    <property type="entry name" value="DUF4764"/>
</dbReference>
<accession>A0A091TVQ3</accession>
<protein>
    <recommendedName>
        <fullName evidence="2">DUF4764 domain-containing protein</fullName>
    </recommendedName>
</protein>
<sequence length="167" mass="18127">LPTAEGHNSLVDSGVRIDTENSGTFSQTVKMRIEYSQPVHIQGPDMAGDASLLHTEVVLPVEADGSPELVQAHFVSENTAGGLSAPGLCNSLSENAMGSQSANSATSEENGHNQKYQKLQEENHKFAIKEHSEQLHNADMTDEMQELEKVFSTNIVPMNYPHSAHSE</sequence>
<dbReference type="EMBL" id="KK466737">
    <property type="protein sequence ID" value="KFQ82296.1"/>
    <property type="molecule type" value="Genomic_DNA"/>
</dbReference>
<evidence type="ECO:0000313" key="4">
    <source>
        <dbReference type="Proteomes" id="UP000053638"/>
    </source>
</evidence>
<feature type="non-terminal residue" evidence="3">
    <location>
        <position position="1"/>
    </location>
</feature>
<keyword evidence="4" id="KW-1185">Reference proteome</keyword>
<dbReference type="PhylomeDB" id="A0A091TVQ3"/>
<feature type="non-terminal residue" evidence="3">
    <location>
        <position position="167"/>
    </location>
</feature>
<gene>
    <name evidence="3" type="ORF">N335_03954</name>
</gene>
<proteinExistence type="predicted"/>
<evidence type="ECO:0000256" key="1">
    <source>
        <dbReference type="SAM" id="MobiDB-lite"/>
    </source>
</evidence>
<dbReference type="Proteomes" id="UP000053638">
    <property type="component" value="Unassembled WGS sequence"/>
</dbReference>
<evidence type="ECO:0000259" key="2">
    <source>
        <dbReference type="Pfam" id="PF15961"/>
    </source>
</evidence>